<dbReference type="PANTHER" id="PTHR42987:SF8">
    <property type="entry name" value="PROTEINASE"/>
    <property type="match status" value="1"/>
</dbReference>
<keyword evidence="3" id="KW-0378">Hydrolase</keyword>
<keyword evidence="5" id="KW-0472">Membrane</keyword>
<evidence type="ECO:0000313" key="8">
    <source>
        <dbReference type="Proteomes" id="UP000738126"/>
    </source>
</evidence>
<proteinExistence type="inferred from homology"/>
<dbReference type="InterPro" id="IPR023562">
    <property type="entry name" value="ClpP/TepA"/>
</dbReference>
<keyword evidence="2" id="KW-0645">Protease</keyword>
<dbReference type="Gene3D" id="6.20.330.10">
    <property type="match status" value="1"/>
</dbReference>
<evidence type="ECO:0000256" key="4">
    <source>
        <dbReference type="ARBA" id="ARBA00022825"/>
    </source>
</evidence>
<evidence type="ECO:0000259" key="6">
    <source>
        <dbReference type="Pfam" id="PF01343"/>
    </source>
</evidence>
<dbReference type="CDD" id="cd07023">
    <property type="entry name" value="S49_Sppa_N_C"/>
    <property type="match status" value="1"/>
</dbReference>
<dbReference type="Gene3D" id="3.90.226.10">
    <property type="entry name" value="2-enoyl-CoA Hydratase, Chain A, domain 1"/>
    <property type="match status" value="1"/>
</dbReference>
<keyword evidence="8" id="KW-1185">Reference proteome</keyword>
<dbReference type="Proteomes" id="UP000738126">
    <property type="component" value="Unassembled WGS sequence"/>
</dbReference>
<keyword evidence="5" id="KW-0812">Transmembrane</keyword>
<keyword evidence="5" id="KW-1133">Transmembrane helix</keyword>
<comment type="similarity">
    <text evidence="1">Belongs to the peptidase S49 family.</text>
</comment>
<dbReference type="Pfam" id="PF00574">
    <property type="entry name" value="CLP_protease"/>
    <property type="match status" value="1"/>
</dbReference>
<dbReference type="SUPFAM" id="SSF52096">
    <property type="entry name" value="ClpP/crotonase"/>
    <property type="match status" value="1"/>
</dbReference>
<accession>A0ABS1E5G3</accession>
<dbReference type="PANTHER" id="PTHR42987">
    <property type="entry name" value="PEPTIDASE S49"/>
    <property type="match status" value="1"/>
</dbReference>
<keyword evidence="4" id="KW-0720">Serine protease</keyword>
<evidence type="ECO:0000256" key="2">
    <source>
        <dbReference type="ARBA" id="ARBA00022670"/>
    </source>
</evidence>
<dbReference type="EMBL" id="NRSH01000042">
    <property type="protein sequence ID" value="MBK1726422.1"/>
    <property type="molecule type" value="Genomic_DNA"/>
</dbReference>
<name>A0ABS1E5G3_9GAMM</name>
<feature type="domain" description="Peptidase S49" evidence="6">
    <location>
        <begin position="131"/>
        <end position="273"/>
    </location>
</feature>
<reference evidence="7 8" key="1">
    <citation type="journal article" date="2020" name="Microorganisms">
        <title>Osmotic Adaptation and Compatible Solute Biosynthesis of Phototrophic Bacteria as Revealed from Genome Analyses.</title>
        <authorList>
            <person name="Imhoff J.F."/>
            <person name="Rahn T."/>
            <person name="Kunzel S."/>
            <person name="Keller A."/>
            <person name="Neulinger S.C."/>
        </authorList>
    </citation>
    <scope>NUCLEOTIDE SEQUENCE [LARGE SCALE GENOMIC DNA]</scope>
    <source>
        <strain evidence="7 8">DSM 15116</strain>
    </source>
</reference>
<feature type="transmembrane region" description="Helical" evidence="5">
    <location>
        <begin position="30"/>
        <end position="48"/>
    </location>
</feature>
<dbReference type="InterPro" id="IPR029045">
    <property type="entry name" value="ClpP/crotonase-like_dom_sf"/>
</dbReference>
<evidence type="ECO:0000313" key="7">
    <source>
        <dbReference type="EMBL" id="MBK1726422.1"/>
    </source>
</evidence>
<organism evidence="7 8">
    <name type="scientific">Halorhodospira neutriphila</name>
    <dbReference type="NCBI Taxonomy" id="168379"/>
    <lineage>
        <taxon>Bacteria</taxon>
        <taxon>Pseudomonadati</taxon>
        <taxon>Pseudomonadota</taxon>
        <taxon>Gammaproteobacteria</taxon>
        <taxon>Chromatiales</taxon>
        <taxon>Ectothiorhodospiraceae</taxon>
        <taxon>Halorhodospira</taxon>
    </lineage>
</organism>
<dbReference type="RefSeq" id="WP_200257576.1">
    <property type="nucleotide sequence ID" value="NZ_NRSH01000042.1"/>
</dbReference>
<comment type="caution">
    <text evidence="7">The sequence shown here is derived from an EMBL/GenBank/DDBJ whole genome shotgun (WGS) entry which is preliminary data.</text>
</comment>
<dbReference type="Pfam" id="PF01343">
    <property type="entry name" value="Peptidase_S49"/>
    <property type="match status" value="1"/>
</dbReference>
<evidence type="ECO:0000256" key="5">
    <source>
        <dbReference type="SAM" id="Phobius"/>
    </source>
</evidence>
<gene>
    <name evidence="7" type="ORF">CKO13_05170</name>
</gene>
<dbReference type="InterPro" id="IPR002142">
    <property type="entry name" value="Peptidase_S49"/>
</dbReference>
<evidence type="ECO:0000256" key="3">
    <source>
        <dbReference type="ARBA" id="ARBA00022801"/>
    </source>
</evidence>
<sequence>MSEETWEQKALREIHADWVRERRRARRWQIVWRSLLLLLVAAAILSLGRCQLGGTAQEDIGPHTAEVRLEGPIMADSPASAGQVIDGLEAAFEAEQAAGVVLRINSPGGSAVHSSQIYDAIQRLREENPDTPLYAVIEDVGASGAYYAAAAADRIYVDEASIVGSIGVIMGGFGLEDALERLGIERRLYTAGENKDFLDPFSPERPEQVEHLQSMLGEIHEQFIADVRAGRDGHLVNPQENELFSGLVWTGSQSVELGLADGVGSVRSVAREVVGEEQVVDYTVQRDLLGRLSERLGTALGQGLFSTLQRLEYQPR</sequence>
<dbReference type="InterPro" id="IPR047272">
    <property type="entry name" value="S49_SppA_C"/>
</dbReference>
<protein>
    <submittedName>
        <fullName evidence="7">S49 family peptidase</fullName>
    </submittedName>
</protein>
<evidence type="ECO:0000256" key="1">
    <source>
        <dbReference type="ARBA" id="ARBA00008683"/>
    </source>
</evidence>